<keyword evidence="10" id="KW-1185">Reference proteome</keyword>
<dbReference type="PROSITE" id="PS50059">
    <property type="entry name" value="FKBP_PPIASE"/>
    <property type="match status" value="1"/>
</dbReference>
<dbReference type="EMBL" id="JBAWTH010000032">
    <property type="protein sequence ID" value="KAL2285193.1"/>
    <property type="molecule type" value="Genomic_DNA"/>
</dbReference>
<dbReference type="InterPro" id="IPR044609">
    <property type="entry name" value="FKBP2/11"/>
</dbReference>
<feature type="domain" description="PPIase FKBP-type" evidence="8">
    <location>
        <begin position="40"/>
        <end position="151"/>
    </location>
</feature>
<comment type="catalytic activity">
    <reaction evidence="1 6">
        <text>[protein]-peptidylproline (omega=180) = [protein]-peptidylproline (omega=0)</text>
        <dbReference type="Rhea" id="RHEA:16237"/>
        <dbReference type="Rhea" id="RHEA-COMP:10747"/>
        <dbReference type="Rhea" id="RHEA-COMP:10748"/>
        <dbReference type="ChEBI" id="CHEBI:83833"/>
        <dbReference type="ChEBI" id="CHEBI:83834"/>
        <dbReference type="EC" id="5.2.1.8"/>
    </reaction>
</comment>
<name>A0ABR4ERY0_9PEZI</name>
<evidence type="ECO:0000259" key="8">
    <source>
        <dbReference type="PROSITE" id="PS50059"/>
    </source>
</evidence>
<dbReference type="Pfam" id="PF00254">
    <property type="entry name" value="FKBP_C"/>
    <property type="match status" value="1"/>
</dbReference>
<evidence type="ECO:0000256" key="1">
    <source>
        <dbReference type="ARBA" id="ARBA00000971"/>
    </source>
</evidence>
<evidence type="ECO:0000256" key="7">
    <source>
        <dbReference type="SAM" id="SignalP"/>
    </source>
</evidence>
<keyword evidence="5 6" id="KW-0413">Isomerase</keyword>
<keyword evidence="4 6" id="KW-0697">Rotamase</keyword>
<comment type="caution">
    <text evidence="9">The sequence shown here is derived from an EMBL/GenBank/DDBJ whole genome shotgun (WGS) entry which is preliminary data.</text>
</comment>
<evidence type="ECO:0000313" key="10">
    <source>
        <dbReference type="Proteomes" id="UP001600888"/>
    </source>
</evidence>
<dbReference type="EC" id="5.2.1.8" evidence="3 6"/>
<organism evidence="9 10">
    <name type="scientific">Diaporthe vaccinii</name>
    <dbReference type="NCBI Taxonomy" id="105482"/>
    <lineage>
        <taxon>Eukaryota</taxon>
        <taxon>Fungi</taxon>
        <taxon>Dikarya</taxon>
        <taxon>Ascomycota</taxon>
        <taxon>Pezizomycotina</taxon>
        <taxon>Sordariomycetes</taxon>
        <taxon>Sordariomycetidae</taxon>
        <taxon>Diaporthales</taxon>
        <taxon>Diaporthaceae</taxon>
        <taxon>Diaporthe</taxon>
        <taxon>Diaporthe eres species complex</taxon>
    </lineage>
</organism>
<gene>
    <name evidence="9" type="ORF">FJTKL_08413</name>
</gene>
<dbReference type="Gene3D" id="3.10.50.40">
    <property type="match status" value="1"/>
</dbReference>
<proteinExistence type="predicted"/>
<dbReference type="Proteomes" id="UP001600888">
    <property type="component" value="Unassembled WGS sequence"/>
</dbReference>
<sequence length="211" mass="22674">MQILSTWVLLASAALGAVAAEDLKIDVTVPVECDRKTQSGDKVQMHYRGTLAADGKQFDASYDRGTPFSFKLGSGQVIKGWDEGLLDMCIGEKRTLTIPPEKGYGQRGMGPIPAGSTLSTYQRIQPSLPLSVSSLLSCDSLVFETELLGIDGVPKPESIVLKTSTTTDVPVETAKNFGEKIAEKFAEATDAAKTMLKDTMKDTDDAEHAEL</sequence>
<evidence type="ECO:0000256" key="4">
    <source>
        <dbReference type="ARBA" id="ARBA00023110"/>
    </source>
</evidence>
<accession>A0ABR4ERY0</accession>
<protein>
    <recommendedName>
        <fullName evidence="3 6">peptidylprolyl isomerase</fullName>
        <ecNumber evidence="3 6">5.2.1.8</ecNumber>
    </recommendedName>
</protein>
<feature type="chain" id="PRO_5045241771" description="peptidylprolyl isomerase" evidence="7">
    <location>
        <begin position="21"/>
        <end position="211"/>
    </location>
</feature>
<dbReference type="SUPFAM" id="SSF54534">
    <property type="entry name" value="FKBP-like"/>
    <property type="match status" value="1"/>
</dbReference>
<evidence type="ECO:0000256" key="2">
    <source>
        <dbReference type="ARBA" id="ARBA00002388"/>
    </source>
</evidence>
<feature type="signal peptide" evidence="7">
    <location>
        <begin position="1"/>
        <end position="20"/>
    </location>
</feature>
<evidence type="ECO:0000256" key="6">
    <source>
        <dbReference type="PROSITE-ProRule" id="PRU00277"/>
    </source>
</evidence>
<reference evidence="9 10" key="1">
    <citation type="submission" date="2024-03" db="EMBL/GenBank/DDBJ databases">
        <title>A high-quality draft genome sequence of Diaporthe vaccinii, a causative agent of upright dieback and viscid rot disease in cranberry plants.</title>
        <authorList>
            <person name="Sarrasin M."/>
            <person name="Lang B.F."/>
            <person name="Burger G."/>
        </authorList>
    </citation>
    <scope>NUCLEOTIDE SEQUENCE [LARGE SCALE GENOMIC DNA]</scope>
    <source>
        <strain evidence="9 10">IS7</strain>
    </source>
</reference>
<evidence type="ECO:0000313" key="9">
    <source>
        <dbReference type="EMBL" id="KAL2285193.1"/>
    </source>
</evidence>
<dbReference type="InterPro" id="IPR046357">
    <property type="entry name" value="PPIase_dom_sf"/>
</dbReference>
<dbReference type="PANTHER" id="PTHR45779:SF7">
    <property type="entry name" value="PEPTIDYLPROLYL ISOMERASE"/>
    <property type="match status" value="1"/>
</dbReference>
<evidence type="ECO:0000256" key="5">
    <source>
        <dbReference type="ARBA" id="ARBA00023235"/>
    </source>
</evidence>
<evidence type="ECO:0000256" key="3">
    <source>
        <dbReference type="ARBA" id="ARBA00013194"/>
    </source>
</evidence>
<keyword evidence="7" id="KW-0732">Signal</keyword>
<dbReference type="InterPro" id="IPR001179">
    <property type="entry name" value="PPIase_FKBP_dom"/>
</dbReference>
<comment type="function">
    <text evidence="2">PPIases accelerate the folding of proteins. It catalyzes the cis-trans isomerization of proline imidic peptide bonds in oligopeptides.</text>
</comment>
<dbReference type="PANTHER" id="PTHR45779">
    <property type="entry name" value="PEPTIDYLPROLYL ISOMERASE"/>
    <property type="match status" value="1"/>
</dbReference>